<feature type="compositionally biased region" description="Low complexity" evidence="1">
    <location>
        <begin position="443"/>
        <end position="452"/>
    </location>
</feature>
<evidence type="ECO:0000256" key="1">
    <source>
        <dbReference type="SAM" id="MobiDB-lite"/>
    </source>
</evidence>
<dbReference type="InterPro" id="IPR058694">
    <property type="entry name" value="Fn3_SaeA_4th"/>
</dbReference>
<reference evidence="4 5" key="1">
    <citation type="submission" date="2020-08" db="EMBL/GenBank/DDBJ databases">
        <title>Genomic Encyclopedia of Type Strains, Phase IV (KMG-IV): sequencing the most valuable type-strain genomes for metagenomic binning, comparative biology and taxonomic classification.</title>
        <authorList>
            <person name="Goeker M."/>
        </authorList>
    </citation>
    <scope>NUCLEOTIDE SEQUENCE [LARGE SCALE GENOMIC DNA]</scope>
    <source>
        <strain evidence="4 5">DSM 44197</strain>
    </source>
</reference>
<feature type="domain" description="SaeA fourth Fn3-like" evidence="3">
    <location>
        <begin position="687"/>
        <end position="788"/>
    </location>
</feature>
<dbReference type="RefSeq" id="WP_182847888.1">
    <property type="nucleotide sequence ID" value="NZ_JACJIA010000013.1"/>
</dbReference>
<protein>
    <recommendedName>
        <fullName evidence="6">Fibronectin type-III domain-containing protein</fullName>
    </recommendedName>
</protein>
<organism evidence="4 5">
    <name type="scientific">Actinomadura namibiensis</name>
    <dbReference type="NCBI Taxonomy" id="182080"/>
    <lineage>
        <taxon>Bacteria</taxon>
        <taxon>Bacillati</taxon>
        <taxon>Actinomycetota</taxon>
        <taxon>Actinomycetes</taxon>
        <taxon>Streptosporangiales</taxon>
        <taxon>Thermomonosporaceae</taxon>
        <taxon>Actinomadura</taxon>
    </lineage>
</organism>
<feature type="domain" description="SaeA first Fn3-like" evidence="2">
    <location>
        <begin position="411"/>
        <end position="482"/>
    </location>
</feature>
<feature type="region of interest" description="Disordered" evidence="1">
    <location>
        <begin position="434"/>
        <end position="462"/>
    </location>
</feature>
<name>A0A7W3LX98_ACTNM</name>
<evidence type="ECO:0000313" key="5">
    <source>
        <dbReference type="Proteomes" id="UP000572680"/>
    </source>
</evidence>
<dbReference type="Pfam" id="PF25832">
    <property type="entry name" value="Fn3_SaeA_2nd"/>
    <property type="match status" value="1"/>
</dbReference>
<keyword evidence="5" id="KW-1185">Reference proteome</keyword>
<feature type="region of interest" description="Disordered" evidence="1">
    <location>
        <begin position="1"/>
        <end position="26"/>
    </location>
</feature>
<sequence length="894" mass="96986">MTSGGFDSDYQRGVLEPARAAGDQPPEDLRLRYALEDPLTPDRVTARVKQVRQCWRRSRGQLKYRRLVDRLEAEHRELAPLFAAAERGDLGPLEERLRGGRERARRRRSAARARLADAAGLLRMVTPAEVEDIARTAGVARAELEELARRDRIEVREPDPLPASAPYQAFGKVRESLEVLGRRHLADFLFGARLAGPMRVLDGFAARGVVLDSSAVFNAASRWARRSRDTSTTHADTVLAALRSGPDPADLVRYDIVERLRERLRQRASERALLRHATEDLGVEEDDARRLVFAVLREGAPGGGVAGRLRALLDGGEVHAAAELANAAQESGTELPEEAAVLATEARRRVATASRLREAAVAEPDPDRAWRLLADALRLVRDLPGAAEHQRRLPPLPVPSLRADVDVGGGERSVRLSWEESPSTAGEVIYHVVRRAGRPPRGPADGDPVPGRHSSGLRDDRPPVNVPLYYGVVAIRGEAAAPPAVAGPLVVRPEVREVELAPGDGVVTGRWRCPPEAARVVVLREGRVVATGREGFQERVPNGVTHHYRIRAVYLEEDGGEAVTAGVGASVTPTAPPDPVYELAAVPDPADPGLLLVRFDPPAHGTVELVLTEEAPPWPRSALVPVAEVRREGRRLAATPVEGGLTVRPGAGGWLLAVTVAEDTAAIGAHHRHVNLPPPRRLVADRRGERVHLGFDWPPDVTEVEVSYRIGADRIATGRIEAHLAESGRVEPGRLDSGAPERLLVSRAAYETQGGVRLDVPEDEPVEIAVAASGTAAGTRVTGPPVTTELAARAVVRYDLERSGPPWRRTLTVRLTCARALRIARLHLVLRAGRVMPHRPGDGETVGTWEDVPVPGELSVPFPAVSGPCWLRCFADDEGVELGDPPIRRLRIGR</sequence>
<evidence type="ECO:0000259" key="2">
    <source>
        <dbReference type="Pfam" id="PF25832"/>
    </source>
</evidence>
<evidence type="ECO:0008006" key="6">
    <source>
        <dbReference type="Google" id="ProtNLM"/>
    </source>
</evidence>
<dbReference type="Proteomes" id="UP000572680">
    <property type="component" value="Unassembled WGS sequence"/>
</dbReference>
<evidence type="ECO:0000259" key="3">
    <source>
        <dbReference type="Pfam" id="PF25835"/>
    </source>
</evidence>
<dbReference type="EMBL" id="JACJIA010000013">
    <property type="protein sequence ID" value="MBA8955952.1"/>
    <property type="molecule type" value="Genomic_DNA"/>
</dbReference>
<dbReference type="InterPro" id="IPR058691">
    <property type="entry name" value="Fn3_SaeA_1st"/>
</dbReference>
<dbReference type="AlphaFoldDB" id="A0A7W3LX98"/>
<evidence type="ECO:0000313" key="4">
    <source>
        <dbReference type="EMBL" id="MBA8955952.1"/>
    </source>
</evidence>
<proteinExistence type="predicted"/>
<comment type="caution">
    <text evidence="4">The sequence shown here is derived from an EMBL/GenBank/DDBJ whole genome shotgun (WGS) entry which is preliminary data.</text>
</comment>
<gene>
    <name evidence="4" type="ORF">HNR61_007634</name>
</gene>
<accession>A0A7W3LX98</accession>
<dbReference type="Pfam" id="PF25835">
    <property type="entry name" value="Fn3_SaeA_5th"/>
    <property type="match status" value="1"/>
</dbReference>